<comment type="caution">
    <text evidence="1">The sequence shown here is derived from an EMBL/GenBank/DDBJ whole genome shotgun (WGS) entry which is preliminary data.</text>
</comment>
<keyword evidence="2" id="KW-1185">Reference proteome</keyword>
<proteinExistence type="predicted"/>
<organism evidence="1 2">
    <name type="scientific">Naganishia friedmannii</name>
    <dbReference type="NCBI Taxonomy" id="89922"/>
    <lineage>
        <taxon>Eukaryota</taxon>
        <taxon>Fungi</taxon>
        <taxon>Dikarya</taxon>
        <taxon>Basidiomycota</taxon>
        <taxon>Agaricomycotina</taxon>
        <taxon>Tremellomycetes</taxon>
        <taxon>Filobasidiales</taxon>
        <taxon>Filobasidiaceae</taxon>
        <taxon>Naganishia</taxon>
    </lineage>
</organism>
<name>A0ACC2VEP0_9TREE</name>
<dbReference type="EMBL" id="JASBWT010000017">
    <property type="protein sequence ID" value="KAJ9097306.1"/>
    <property type="molecule type" value="Genomic_DNA"/>
</dbReference>
<reference evidence="1" key="1">
    <citation type="submission" date="2023-04" db="EMBL/GenBank/DDBJ databases">
        <title>Draft Genome sequencing of Naganishia species isolated from polar environments using Oxford Nanopore Technology.</title>
        <authorList>
            <person name="Leo P."/>
            <person name="Venkateswaran K."/>
        </authorList>
    </citation>
    <scope>NUCLEOTIDE SEQUENCE</scope>
    <source>
        <strain evidence="1">MNA-CCFEE 5423</strain>
    </source>
</reference>
<dbReference type="Proteomes" id="UP001227268">
    <property type="component" value="Unassembled WGS sequence"/>
</dbReference>
<sequence>MLDSGDDVLKHTLSETRSRSTSQRLDTRLVPNILSDVNDKGHVANEVEIEQIASELLVPSFHIGNSLGKSSNHTFYVQIRGSISLHWAQYTTNMSPRPPVEGAKQFNGLLQRYGAPVVVVNLIKGKEHVARESKLLKAYAECAVYLNHFLPPHDTKKMRYIAWHMGVLADIAGESIQTRQVSSDHEAYERYVHGPLEDEADNGTDEKRSSGKESAAAPATPVSLGRTSGRDVAYCGRRWTGERRWLCL</sequence>
<evidence type="ECO:0000313" key="1">
    <source>
        <dbReference type="EMBL" id="KAJ9097306.1"/>
    </source>
</evidence>
<protein>
    <submittedName>
        <fullName evidence="1">Uncharacterized protein</fullName>
    </submittedName>
</protein>
<evidence type="ECO:0000313" key="2">
    <source>
        <dbReference type="Proteomes" id="UP001227268"/>
    </source>
</evidence>
<gene>
    <name evidence="1" type="ORF">QFC21_004975</name>
</gene>
<accession>A0ACC2VEP0</accession>